<dbReference type="PROSITE" id="PS50262">
    <property type="entry name" value="G_PROTEIN_RECEP_F1_2"/>
    <property type="match status" value="1"/>
</dbReference>
<evidence type="ECO:0000256" key="6">
    <source>
        <dbReference type="SAM" id="Phobius"/>
    </source>
</evidence>
<evidence type="ECO:0000256" key="5">
    <source>
        <dbReference type="RuleBase" id="RU000688"/>
    </source>
</evidence>
<proteinExistence type="inferred from homology"/>
<keyword evidence="2 5" id="KW-0812">Transmembrane</keyword>
<dbReference type="GO" id="GO:0004930">
    <property type="term" value="F:G protein-coupled receptor activity"/>
    <property type="evidence" value="ECO:0007669"/>
    <property type="project" value="UniProtKB-KW"/>
</dbReference>
<reference evidence="8 9" key="1">
    <citation type="journal article" date="2019" name="BMC Genomics">
        <title>New insights from Opisthorchis felineus genome: update on genomics of the epidemiologically important liver flukes.</title>
        <authorList>
            <person name="Ershov N.I."/>
            <person name="Mordvinov V.A."/>
            <person name="Prokhortchouk E.B."/>
            <person name="Pakharukova M.Y."/>
            <person name="Gunbin K.V."/>
            <person name="Ustyantsev K."/>
            <person name="Genaev M.A."/>
            <person name="Blinov A.G."/>
            <person name="Mazur A."/>
            <person name="Boulygina E."/>
            <person name="Tsygankova S."/>
            <person name="Khrameeva E."/>
            <person name="Chekanov N."/>
            <person name="Fan G."/>
            <person name="Xiao A."/>
            <person name="Zhang H."/>
            <person name="Xu X."/>
            <person name="Yang H."/>
            <person name="Solovyev V."/>
            <person name="Lee S.M."/>
            <person name="Liu X."/>
            <person name="Afonnikov D.A."/>
            <person name="Skryabin K.G."/>
        </authorList>
    </citation>
    <scope>NUCLEOTIDE SEQUENCE [LARGE SCALE GENOMIC DNA]</scope>
    <source>
        <strain evidence="8">AK-0245</strain>
        <tissue evidence="8">Whole organism</tissue>
    </source>
</reference>
<evidence type="ECO:0000313" key="9">
    <source>
        <dbReference type="Proteomes" id="UP000308267"/>
    </source>
</evidence>
<dbReference type="AlphaFoldDB" id="A0A4S2M606"/>
<evidence type="ECO:0000256" key="2">
    <source>
        <dbReference type="ARBA" id="ARBA00022692"/>
    </source>
</evidence>
<evidence type="ECO:0000256" key="3">
    <source>
        <dbReference type="ARBA" id="ARBA00022989"/>
    </source>
</evidence>
<gene>
    <name evidence="8" type="ORF">CRM22_003726</name>
</gene>
<dbReference type="Pfam" id="PF00001">
    <property type="entry name" value="7tm_1"/>
    <property type="match status" value="1"/>
</dbReference>
<evidence type="ECO:0000256" key="1">
    <source>
        <dbReference type="ARBA" id="ARBA00004370"/>
    </source>
</evidence>
<evidence type="ECO:0000313" key="8">
    <source>
        <dbReference type="EMBL" id="TGZ69478.1"/>
    </source>
</evidence>
<keyword evidence="5" id="KW-0297">G-protein coupled receptor</keyword>
<sequence>MANIVVTVRLLISNLSFIGTILNVVQLYVLCQCTINSRLTILLLRTQSVVDAYSCFIMFLYKLVGSNINTGLYILDQIFCYVWFGESLFWLGIVFSVQNLVCISFDRFYAVCFPSQYKLHQTKLIIACYLYEVILALFYYIPSFFTRRYVSNRCEAQFVDDGNTIQQFFQVRSFLWLIFNYLLPAFIMIGSHAYVIHLLRHQAPNQQGSPHVRNNVKRLILTTAMMAGLILVLHSYEAIRYVLGNSKVIPFAAFSASQQVGTLLITLSAVLNPCTLIAMSHTVRRQAIQSVLRYNVLKNSMSDTGEMNIQN</sequence>
<feature type="transmembrane region" description="Helical" evidence="6">
    <location>
        <begin position="124"/>
        <end position="141"/>
    </location>
</feature>
<comment type="caution">
    <text evidence="8">The sequence shown here is derived from an EMBL/GenBank/DDBJ whole genome shotgun (WGS) entry which is preliminary data.</text>
</comment>
<dbReference type="OrthoDB" id="6255024at2759"/>
<keyword evidence="5" id="KW-0675">Receptor</keyword>
<keyword evidence="4 6" id="KW-0472">Membrane</keyword>
<dbReference type="PANTHER" id="PTHR45698:SF1">
    <property type="entry name" value="TRACE AMINE-ASSOCIATED RECEPTOR 13C-LIKE"/>
    <property type="match status" value="1"/>
</dbReference>
<dbReference type="InterPro" id="IPR000276">
    <property type="entry name" value="GPCR_Rhodpsn"/>
</dbReference>
<organism evidence="8 9">
    <name type="scientific">Opisthorchis felineus</name>
    <dbReference type="NCBI Taxonomy" id="147828"/>
    <lineage>
        <taxon>Eukaryota</taxon>
        <taxon>Metazoa</taxon>
        <taxon>Spiralia</taxon>
        <taxon>Lophotrochozoa</taxon>
        <taxon>Platyhelminthes</taxon>
        <taxon>Trematoda</taxon>
        <taxon>Digenea</taxon>
        <taxon>Opisthorchiida</taxon>
        <taxon>Opisthorchiata</taxon>
        <taxon>Opisthorchiidae</taxon>
        <taxon>Opisthorchis</taxon>
    </lineage>
</organism>
<accession>A0A4S2M606</accession>
<dbReference type="PRINTS" id="PR00237">
    <property type="entry name" value="GPCRRHODOPSN"/>
</dbReference>
<dbReference type="SUPFAM" id="SSF81321">
    <property type="entry name" value="Family A G protein-coupled receptor-like"/>
    <property type="match status" value="1"/>
</dbReference>
<dbReference type="CDD" id="cd00637">
    <property type="entry name" value="7tm_classA_rhodopsin-like"/>
    <property type="match status" value="1"/>
</dbReference>
<keyword evidence="9" id="KW-1185">Reference proteome</keyword>
<dbReference type="PROSITE" id="PS00237">
    <property type="entry name" value="G_PROTEIN_RECEP_F1_1"/>
    <property type="match status" value="1"/>
</dbReference>
<comment type="similarity">
    <text evidence="5">Belongs to the G-protein coupled receptor 1 family.</text>
</comment>
<feature type="transmembrane region" description="Helical" evidence="6">
    <location>
        <begin position="259"/>
        <end position="279"/>
    </location>
</feature>
<feature type="transmembrane region" description="Helical" evidence="6">
    <location>
        <begin position="219"/>
        <end position="239"/>
    </location>
</feature>
<dbReference type="EMBL" id="SJOL01006011">
    <property type="protein sequence ID" value="TGZ69478.1"/>
    <property type="molecule type" value="Genomic_DNA"/>
</dbReference>
<feature type="domain" description="G-protein coupled receptors family 1 profile" evidence="7">
    <location>
        <begin position="22"/>
        <end position="276"/>
    </location>
</feature>
<dbReference type="Gene3D" id="1.20.1070.10">
    <property type="entry name" value="Rhodopsin 7-helix transmembrane proteins"/>
    <property type="match status" value="1"/>
</dbReference>
<feature type="transmembrane region" description="Helical" evidence="6">
    <location>
        <begin position="6"/>
        <end position="30"/>
    </location>
</feature>
<keyword evidence="5" id="KW-0807">Transducer</keyword>
<keyword evidence="3 6" id="KW-1133">Transmembrane helix</keyword>
<evidence type="ECO:0000256" key="4">
    <source>
        <dbReference type="ARBA" id="ARBA00023136"/>
    </source>
</evidence>
<dbReference type="Proteomes" id="UP000308267">
    <property type="component" value="Unassembled WGS sequence"/>
</dbReference>
<dbReference type="STRING" id="147828.A0A4S2M606"/>
<feature type="transmembrane region" description="Helical" evidence="6">
    <location>
        <begin position="174"/>
        <end position="199"/>
    </location>
</feature>
<evidence type="ECO:0000259" key="7">
    <source>
        <dbReference type="PROSITE" id="PS50262"/>
    </source>
</evidence>
<comment type="subcellular location">
    <subcellularLocation>
        <location evidence="1">Membrane</location>
    </subcellularLocation>
</comment>
<dbReference type="GO" id="GO:0016020">
    <property type="term" value="C:membrane"/>
    <property type="evidence" value="ECO:0007669"/>
    <property type="project" value="UniProtKB-SubCell"/>
</dbReference>
<dbReference type="InterPro" id="IPR017452">
    <property type="entry name" value="GPCR_Rhodpsn_7TM"/>
</dbReference>
<dbReference type="PANTHER" id="PTHR45698">
    <property type="entry name" value="TRACE AMINE-ASSOCIATED RECEPTOR 19N-RELATED"/>
    <property type="match status" value="1"/>
</dbReference>
<feature type="transmembrane region" description="Helical" evidence="6">
    <location>
        <begin position="81"/>
        <end position="103"/>
    </location>
</feature>
<protein>
    <recommendedName>
        <fullName evidence="7">G-protein coupled receptors family 1 profile domain-containing protein</fullName>
    </recommendedName>
</protein>
<name>A0A4S2M606_OPIFE</name>